<feature type="compositionally biased region" description="Low complexity" evidence="1">
    <location>
        <begin position="1"/>
        <end position="15"/>
    </location>
</feature>
<feature type="region of interest" description="Disordered" evidence="1">
    <location>
        <begin position="1"/>
        <end position="74"/>
    </location>
</feature>
<dbReference type="PANTHER" id="PTHR31435">
    <property type="entry name" value="PROTEIN NATD1"/>
    <property type="match status" value="1"/>
</dbReference>
<dbReference type="OrthoDB" id="3813843at2"/>
<dbReference type="PROSITE" id="PS51729">
    <property type="entry name" value="GNAT_YJDJ"/>
    <property type="match status" value="1"/>
</dbReference>
<name>A0A4R4Z5Y2_9ACTN</name>
<accession>A0A4R4Z5Y2</accession>
<comment type="caution">
    <text evidence="3">The sequence shown here is derived from an EMBL/GenBank/DDBJ whole genome shotgun (WGS) entry which is preliminary data.</text>
</comment>
<dbReference type="Pfam" id="PF14542">
    <property type="entry name" value="Acetyltransf_CG"/>
    <property type="match status" value="1"/>
</dbReference>
<dbReference type="InterPro" id="IPR016181">
    <property type="entry name" value="Acyl_CoA_acyltransferase"/>
</dbReference>
<evidence type="ECO:0000313" key="3">
    <source>
        <dbReference type="EMBL" id="TDD53495.1"/>
    </source>
</evidence>
<evidence type="ECO:0000259" key="2">
    <source>
        <dbReference type="PROSITE" id="PS51729"/>
    </source>
</evidence>
<proteinExistence type="predicted"/>
<keyword evidence="3" id="KW-0808">Transferase</keyword>
<dbReference type="SUPFAM" id="SSF55729">
    <property type="entry name" value="Acyl-CoA N-acyltransferases (Nat)"/>
    <property type="match status" value="1"/>
</dbReference>
<organism evidence="3 4">
    <name type="scientific">Nonomuraea terrae</name>
    <dbReference type="NCBI Taxonomy" id="2530383"/>
    <lineage>
        <taxon>Bacteria</taxon>
        <taxon>Bacillati</taxon>
        <taxon>Actinomycetota</taxon>
        <taxon>Actinomycetes</taxon>
        <taxon>Streptosporangiales</taxon>
        <taxon>Streptosporangiaceae</taxon>
        <taxon>Nonomuraea</taxon>
    </lineage>
</organism>
<sequence>MAGCGRTSAPSRPSTTPSPPSTRPSEPGERRSSVFAPEGLGTRRAGPGRRTNNQRMDTPMTDPTRYVFEHSDGKDSLSEDQAVLIDEMIDDPHAPAFDFAVVNDEKAGIYEAIVGDREIAGLPYSVAGDDRLVLLATSVYPEFRKQGIATELIRRVLDDVRAQGKTVTIMCPVVRTFIEHNPEYADLIDAKHPGVTKGHR</sequence>
<dbReference type="PANTHER" id="PTHR31435:SF10">
    <property type="entry name" value="BSR4717 PROTEIN"/>
    <property type="match status" value="1"/>
</dbReference>
<evidence type="ECO:0000313" key="4">
    <source>
        <dbReference type="Proteomes" id="UP000295302"/>
    </source>
</evidence>
<dbReference type="GO" id="GO:0016740">
    <property type="term" value="F:transferase activity"/>
    <property type="evidence" value="ECO:0007669"/>
    <property type="project" value="UniProtKB-KW"/>
</dbReference>
<feature type="domain" description="N-acetyltransferase" evidence="2">
    <location>
        <begin position="102"/>
        <end position="189"/>
    </location>
</feature>
<dbReference type="AlphaFoldDB" id="A0A4R4Z5Y2"/>
<dbReference type="InterPro" id="IPR031165">
    <property type="entry name" value="GNAT_YJDJ"/>
</dbReference>
<dbReference type="Proteomes" id="UP000295302">
    <property type="component" value="Unassembled WGS sequence"/>
</dbReference>
<protein>
    <submittedName>
        <fullName evidence="3">N-acetyltransferase</fullName>
    </submittedName>
</protein>
<dbReference type="CDD" id="cd04301">
    <property type="entry name" value="NAT_SF"/>
    <property type="match status" value="1"/>
</dbReference>
<dbReference type="EMBL" id="SMKQ01000012">
    <property type="protein sequence ID" value="TDD53495.1"/>
    <property type="molecule type" value="Genomic_DNA"/>
</dbReference>
<gene>
    <name evidence="3" type="ORF">E1286_06970</name>
</gene>
<evidence type="ECO:0000256" key="1">
    <source>
        <dbReference type="SAM" id="MobiDB-lite"/>
    </source>
</evidence>
<reference evidence="3 4" key="1">
    <citation type="submission" date="2019-03" db="EMBL/GenBank/DDBJ databases">
        <title>Draft genome sequences of novel Actinobacteria.</title>
        <authorList>
            <person name="Sahin N."/>
            <person name="Ay H."/>
            <person name="Saygin H."/>
        </authorList>
    </citation>
    <scope>NUCLEOTIDE SEQUENCE [LARGE SCALE GENOMIC DNA]</scope>
    <source>
        <strain evidence="3 4">CH32</strain>
    </source>
</reference>
<dbReference type="Gene3D" id="3.40.630.30">
    <property type="match status" value="1"/>
</dbReference>
<keyword evidence="4" id="KW-1185">Reference proteome</keyword>
<dbReference type="InterPro" id="IPR045057">
    <property type="entry name" value="Gcn5-rel_NAT"/>
</dbReference>